<sequence>MLEMYTSIYREICQYHPAPLLTVSLIQFLVTLVQSNRVLGMKRKMQVI</sequence>
<name>A0A060XXC9_ONCMY</name>
<evidence type="ECO:0000313" key="1">
    <source>
        <dbReference type="EMBL" id="CDQ81605.1"/>
    </source>
</evidence>
<dbReference type="PaxDb" id="8022-A0A060XXC9"/>
<dbReference type="Proteomes" id="UP000193380">
    <property type="component" value="Unassembled WGS sequence"/>
</dbReference>
<protein>
    <submittedName>
        <fullName evidence="1">Uncharacterized protein</fullName>
    </submittedName>
</protein>
<gene>
    <name evidence="1" type="ORF">GSONMT00017132001</name>
</gene>
<accession>A0A060XXC9</accession>
<reference evidence="1" key="2">
    <citation type="submission" date="2014-03" db="EMBL/GenBank/DDBJ databases">
        <authorList>
            <person name="Genoscope - CEA"/>
        </authorList>
    </citation>
    <scope>NUCLEOTIDE SEQUENCE</scope>
</reference>
<organism evidence="1 2">
    <name type="scientific">Oncorhynchus mykiss</name>
    <name type="common">Rainbow trout</name>
    <name type="synonym">Salmo gairdneri</name>
    <dbReference type="NCBI Taxonomy" id="8022"/>
    <lineage>
        <taxon>Eukaryota</taxon>
        <taxon>Metazoa</taxon>
        <taxon>Chordata</taxon>
        <taxon>Craniata</taxon>
        <taxon>Vertebrata</taxon>
        <taxon>Euteleostomi</taxon>
        <taxon>Actinopterygii</taxon>
        <taxon>Neopterygii</taxon>
        <taxon>Teleostei</taxon>
        <taxon>Protacanthopterygii</taxon>
        <taxon>Salmoniformes</taxon>
        <taxon>Salmonidae</taxon>
        <taxon>Salmoninae</taxon>
        <taxon>Oncorhynchus</taxon>
    </lineage>
</organism>
<proteinExistence type="predicted"/>
<dbReference type="EMBL" id="FR905797">
    <property type="protein sequence ID" value="CDQ81605.1"/>
    <property type="molecule type" value="Genomic_DNA"/>
</dbReference>
<dbReference type="AlphaFoldDB" id="A0A060XXC9"/>
<evidence type="ECO:0000313" key="2">
    <source>
        <dbReference type="Proteomes" id="UP000193380"/>
    </source>
</evidence>
<reference evidence="1" key="1">
    <citation type="journal article" date="2014" name="Nat. Commun.">
        <title>The rainbow trout genome provides novel insights into evolution after whole-genome duplication in vertebrates.</title>
        <authorList>
            <person name="Berthelot C."/>
            <person name="Brunet F."/>
            <person name="Chalopin D."/>
            <person name="Juanchich A."/>
            <person name="Bernard M."/>
            <person name="Noel B."/>
            <person name="Bento P."/>
            <person name="Da Silva C."/>
            <person name="Labadie K."/>
            <person name="Alberti A."/>
            <person name="Aury J.M."/>
            <person name="Louis A."/>
            <person name="Dehais P."/>
            <person name="Bardou P."/>
            <person name="Montfort J."/>
            <person name="Klopp C."/>
            <person name="Cabau C."/>
            <person name="Gaspin C."/>
            <person name="Thorgaard G.H."/>
            <person name="Boussaha M."/>
            <person name="Quillet E."/>
            <person name="Guyomard R."/>
            <person name="Galiana D."/>
            <person name="Bobe J."/>
            <person name="Volff J.N."/>
            <person name="Genet C."/>
            <person name="Wincker P."/>
            <person name="Jaillon O."/>
            <person name="Roest Crollius H."/>
            <person name="Guiguen Y."/>
        </authorList>
    </citation>
    <scope>NUCLEOTIDE SEQUENCE [LARGE SCALE GENOMIC DNA]</scope>
</reference>